<keyword evidence="2" id="KW-1185">Reference proteome</keyword>
<organism evidence="1 2">
    <name type="scientific">Sphingomonas telluris</name>
    <dbReference type="NCBI Taxonomy" id="2907998"/>
    <lineage>
        <taxon>Bacteria</taxon>
        <taxon>Pseudomonadati</taxon>
        <taxon>Pseudomonadota</taxon>
        <taxon>Alphaproteobacteria</taxon>
        <taxon>Sphingomonadales</taxon>
        <taxon>Sphingomonadaceae</taxon>
        <taxon>Sphingomonas</taxon>
    </lineage>
</organism>
<dbReference type="EMBL" id="JAKZHW010000001">
    <property type="protein sequence ID" value="MCH8615907.1"/>
    <property type="molecule type" value="Genomic_DNA"/>
</dbReference>
<gene>
    <name evidence="1" type="ORF">LZ016_07315</name>
</gene>
<sequence length="198" mass="22075">MKLLKLYKIEPIGLPVTHVAARSEEQAMQMYVTSAAARELPDRAFSVELVALDGLNRDKRIQLEALLATSTEGIARYDQDAGWVIDSEGWSSFDSDEMELSGVRIFEMRDPTPIEAFVLAADFDRASELFGLHLQAHGGDRDSLLYREWSIDALPNPGQSVVREALELHREGLLTSDAVGRWVFITPLADRSVAVCDR</sequence>
<name>A0ABS9VLR6_9SPHN</name>
<reference evidence="1 2" key="1">
    <citation type="submission" date="2022-03" db="EMBL/GenBank/DDBJ databases">
        <authorList>
            <person name="Jo J.-H."/>
            <person name="Im W.-T."/>
        </authorList>
    </citation>
    <scope>NUCLEOTIDE SEQUENCE [LARGE SCALE GENOMIC DNA]</scope>
    <source>
        <strain evidence="1 2">SM33</strain>
    </source>
</reference>
<proteinExistence type="predicted"/>
<dbReference type="RefSeq" id="WP_241446743.1">
    <property type="nucleotide sequence ID" value="NZ_JAKZHW010000001.1"/>
</dbReference>
<comment type="caution">
    <text evidence="1">The sequence shown here is derived from an EMBL/GenBank/DDBJ whole genome shotgun (WGS) entry which is preliminary data.</text>
</comment>
<dbReference type="Proteomes" id="UP001203058">
    <property type="component" value="Unassembled WGS sequence"/>
</dbReference>
<protein>
    <submittedName>
        <fullName evidence="1">Uncharacterized protein</fullName>
    </submittedName>
</protein>
<accession>A0ABS9VLR6</accession>
<evidence type="ECO:0000313" key="1">
    <source>
        <dbReference type="EMBL" id="MCH8615907.1"/>
    </source>
</evidence>
<evidence type="ECO:0000313" key="2">
    <source>
        <dbReference type="Proteomes" id="UP001203058"/>
    </source>
</evidence>